<protein>
    <submittedName>
        <fullName evidence="2">Uncharacterized protein</fullName>
    </submittedName>
</protein>
<sequence length="503" mass="56351">MFLLLMSKRRRYIWGQQGTDMQPTWRLSRHALKELLPPACSIVVVYSNVNVCLVLATSPRRRWRANGHFWVSTSSGSTCHHPMSISSSDPRPSSEMRIQQIQSVIRNSGRTYAYDWNREISINESARRPKSEHMHQNIIALGLGTQHRMQSNLLNEFERLNQDCNRLYLLFGHMIVRIIARHSTASSWFGSASAPAPRHNEIGLSISSHGRNVFVYLAGQVRIKSRLFPHGLRPLTPSKLAFASTGLQPAATELVDPMATNTCATHIYQQHDHTHPQSQFIRAPNGESLGMTPSRCLNQDPHDTHLMPCCHSPTNHEICTYDFCVNCDSPQHELPMNLSETSTGITLLCSAFVLCDYSKHRSAAVFHRHLHDWAGSDIIYKSSECGHPDRRRSGIRSSEPSMVHAVGLPAPCAVEPPEDGYFGQLQPRGFSRQQLGSGSRPGLELNQRSTLTAHLQKRRATKKRRADCITAVERSRPAGISASSKQSLDLSDSRTKLAMSKTS</sequence>
<dbReference type="VEuPathDB" id="FungiDB:MYCFIDRAFT_206828"/>
<evidence type="ECO:0000313" key="3">
    <source>
        <dbReference type="Proteomes" id="UP000016932"/>
    </source>
</evidence>
<name>M3BB03_PSEFD</name>
<evidence type="ECO:0000256" key="1">
    <source>
        <dbReference type="SAM" id="MobiDB-lite"/>
    </source>
</evidence>
<accession>M3BB03</accession>
<feature type="compositionally biased region" description="Polar residues" evidence="1">
    <location>
        <begin position="481"/>
        <end position="490"/>
    </location>
</feature>
<keyword evidence="3" id="KW-1185">Reference proteome</keyword>
<dbReference type="OrthoDB" id="10681422at2759"/>
<dbReference type="HOGENOM" id="CLU_541972_0_0_1"/>
<reference evidence="2 3" key="1">
    <citation type="journal article" date="2012" name="PLoS Pathog.">
        <title>Diverse lifestyles and strategies of plant pathogenesis encoded in the genomes of eighteen Dothideomycetes fungi.</title>
        <authorList>
            <person name="Ohm R.A."/>
            <person name="Feau N."/>
            <person name="Henrissat B."/>
            <person name="Schoch C.L."/>
            <person name="Horwitz B.A."/>
            <person name="Barry K.W."/>
            <person name="Condon B.J."/>
            <person name="Copeland A.C."/>
            <person name="Dhillon B."/>
            <person name="Glaser F."/>
            <person name="Hesse C.N."/>
            <person name="Kosti I."/>
            <person name="LaButti K."/>
            <person name="Lindquist E.A."/>
            <person name="Lucas S."/>
            <person name="Salamov A.A."/>
            <person name="Bradshaw R.E."/>
            <person name="Ciuffetti L."/>
            <person name="Hamelin R.C."/>
            <person name="Kema G.H.J."/>
            <person name="Lawrence C."/>
            <person name="Scott J.A."/>
            <person name="Spatafora J.W."/>
            <person name="Turgeon B.G."/>
            <person name="de Wit P.J.G.M."/>
            <person name="Zhong S."/>
            <person name="Goodwin S.B."/>
            <person name="Grigoriev I.V."/>
        </authorList>
    </citation>
    <scope>NUCLEOTIDE SEQUENCE [LARGE SCALE GENOMIC DNA]</scope>
    <source>
        <strain evidence="2 3">CIRAD86</strain>
    </source>
</reference>
<evidence type="ECO:0000313" key="2">
    <source>
        <dbReference type="EMBL" id="EME86487.1"/>
    </source>
</evidence>
<dbReference type="Proteomes" id="UP000016932">
    <property type="component" value="Unassembled WGS sequence"/>
</dbReference>
<dbReference type="RefSeq" id="XP_007923735.1">
    <property type="nucleotide sequence ID" value="XM_007925544.1"/>
</dbReference>
<dbReference type="GeneID" id="19336513"/>
<gene>
    <name evidence="2" type="ORF">MYCFIDRAFT_206828</name>
</gene>
<organism evidence="2 3">
    <name type="scientific">Pseudocercospora fijiensis (strain CIRAD86)</name>
    <name type="common">Black leaf streak disease fungus</name>
    <name type="synonym">Mycosphaerella fijiensis</name>
    <dbReference type="NCBI Taxonomy" id="383855"/>
    <lineage>
        <taxon>Eukaryota</taxon>
        <taxon>Fungi</taxon>
        <taxon>Dikarya</taxon>
        <taxon>Ascomycota</taxon>
        <taxon>Pezizomycotina</taxon>
        <taxon>Dothideomycetes</taxon>
        <taxon>Dothideomycetidae</taxon>
        <taxon>Mycosphaerellales</taxon>
        <taxon>Mycosphaerellaceae</taxon>
        <taxon>Pseudocercospora</taxon>
    </lineage>
</organism>
<feature type="region of interest" description="Disordered" evidence="1">
    <location>
        <begin position="472"/>
        <end position="503"/>
    </location>
</feature>
<dbReference type="EMBL" id="KB446556">
    <property type="protein sequence ID" value="EME86487.1"/>
    <property type="molecule type" value="Genomic_DNA"/>
</dbReference>
<dbReference type="AlphaFoldDB" id="M3BB03"/>
<proteinExistence type="predicted"/>
<dbReference type="KEGG" id="pfj:MYCFIDRAFT_206828"/>